<feature type="domain" description="RING-type" evidence="6">
    <location>
        <begin position="22"/>
        <end position="73"/>
    </location>
</feature>
<dbReference type="InterPro" id="IPR027370">
    <property type="entry name" value="Znf-RING_euk"/>
</dbReference>
<dbReference type="InterPro" id="IPR013083">
    <property type="entry name" value="Znf_RING/FYVE/PHD"/>
</dbReference>
<feature type="compositionally biased region" description="Low complexity" evidence="5">
    <location>
        <begin position="346"/>
        <end position="355"/>
    </location>
</feature>
<evidence type="ECO:0000256" key="1">
    <source>
        <dbReference type="ARBA" id="ARBA00022723"/>
    </source>
</evidence>
<evidence type="ECO:0000313" key="7">
    <source>
        <dbReference type="EMBL" id="TKR61408.1"/>
    </source>
</evidence>
<comment type="caution">
    <text evidence="7">The sequence shown here is derived from an EMBL/GenBank/DDBJ whole genome shotgun (WGS) entry which is preliminary data.</text>
</comment>
<evidence type="ECO:0000259" key="6">
    <source>
        <dbReference type="PROSITE" id="PS50089"/>
    </source>
</evidence>
<organism evidence="7 8">
    <name type="scientific">Steinernema carpocapsae</name>
    <name type="common">Entomopathogenic nematode</name>
    <dbReference type="NCBI Taxonomy" id="34508"/>
    <lineage>
        <taxon>Eukaryota</taxon>
        <taxon>Metazoa</taxon>
        <taxon>Ecdysozoa</taxon>
        <taxon>Nematoda</taxon>
        <taxon>Chromadorea</taxon>
        <taxon>Rhabditida</taxon>
        <taxon>Tylenchina</taxon>
        <taxon>Panagrolaimomorpha</taxon>
        <taxon>Strongyloidoidea</taxon>
        <taxon>Steinernematidae</taxon>
        <taxon>Steinernema</taxon>
    </lineage>
</organism>
<dbReference type="InterPro" id="IPR001841">
    <property type="entry name" value="Znf_RING"/>
</dbReference>
<keyword evidence="3" id="KW-0862">Zinc</keyword>
<feature type="compositionally biased region" description="Basic residues" evidence="5">
    <location>
        <begin position="318"/>
        <end position="330"/>
    </location>
</feature>
<dbReference type="Pfam" id="PF13445">
    <property type="entry name" value="zf-RING_UBOX"/>
    <property type="match status" value="1"/>
</dbReference>
<dbReference type="STRING" id="34508.A0A4U5LYN2"/>
<gene>
    <name evidence="7" type="ORF">L596_028517</name>
</gene>
<keyword evidence="1" id="KW-0479">Metal-binding</keyword>
<evidence type="ECO:0000313" key="8">
    <source>
        <dbReference type="Proteomes" id="UP000298663"/>
    </source>
</evidence>
<sequence length="375" mass="41789">MAVASPSTPRSLMRIDPDSVKCPICLEIYNRPVLMGCGHTVCKACHDQLAVESTLPVFHGAPRIRSVQCPECRVTTNVPERGAPECYALKGVIEQFRNHQIEGADTIQTLAQQGTFTCSLCRKENLECNSAFVCQSCFANVQTPERHLICAECGLVHHQGHTVTRAELACEKRRTEVLEEVTAVKTFAEHEMLQYRELTSTVKTQLSDLTKSFENELKKFDGYKDLLSGAVLKDRINGIEEQIRDRQATCQKAVEKTSNVLRTLADMLNENGRELTELFRGLAQREKQERLEVARMDPEAENFHNHGRIRDSASVNSVRRKARATRRIGRASRPTTAAPPPPPVVAAPLQDAPAPTTSSASNPRNDETSEEEEEV</sequence>
<evidence type="ECO:0000256" key="2">
    <source>
        <dbReference type="ARBA" id="ARBA00022771"/>
    </source>
</evidence>
<dbReference type="PROSITE" id="PS50089">
    <property type="entry name" value="ZF_RING_2"/>
    <property type="match status" value="1"/>
</dbReference>
<dbReference type="InterPro" id="IPR050143">
    <property type="entry name" value="TRIM/RBCC"/>
</dbReference>
<proteinExistence type="predicted"/>
<dbReference type="Proteomes" id="UP000298663">
    <property type="component" value="Unassembled WGS sequence"/>
</dbReference>
<accession>A0A4U5LYN2</accession>
<name>A0A4U5LYN2_STECR</name>
<evidence type="ECO:0000256" key="4">
    <source>
        <dbReference type="PROSITE-ProRule" id="PRU00175"/>
    </source>
</evidence>
<dbReference type="SUPFAM" id="SSF57850">
    <property type="entry name" value="RING/U-box"/>
    <property type="match status" value="1"/>
</dbReference>
<dbReference type="Gene3D" id="3.30.40.10">
    <property type="entry name" value="Zinc/RING finger domain, C3HC4 (zinc finger)"/>
    <property type="match status" value="1"/>
</dbReference>
<feature type="compositionally biased region" description="Basic and acidic residues" evidence="5">
    <location>
        <begin position="299"/>
        <end position="311"/>
    </location>
</feature>
<evidence type="ECO:0000256" key="5">
    <source>
        <dbReference type="SAM" id="MobiDB-lite"/>
    </source>
</evidence>
<dbReference type="GO" id="GO:0008270">
    <property type="term" value="F:zinc ion binding"/>
    <property type="evidence" value="ECO:0007669"/>
    <property type="project" value="UniProtKB-KW"/>
</dbReference>
<dbReference type="PANTHER" id="PTHR24103">
    <property type="entry name" value="E3 UBIQUITIN-PROTEIN LIGASE TRIM"/>
    <property type="match status" value="1"/>
</dbReference>
<keyword evidence="8" id="KW-1185">Reference proteome</keyword>
<dbReference type="AlphaFoldDB" id="A0A4U5LYN2"/>
<evidence type="ECO:0000256" key="3">
    <source>
        <dbReference type="ARBA" id="ARBA00022833"/>
    </source>
</evidence>
<feature type="region of interest" description="Disordered" evidence="5">
    <location>
        <begin position="299"/>
        <end position="375"/>
    </location>
</feature>
<dbReference type="SMART" id="SM00184">
    <property type="entry name" value="RING"/>
    <property type="match status" value="1"/>
</dbReference>
<protein>
    <recommendedName>
        <fullName evidence="6">RING-type domain-containing protein</fullName>
    </recommendedName>
</protein>
<reference evidence="7 8" key="2">
    <citation type="journal article" date="2019" name="G3 (Bethesda)">
        <title>Hybrid Assembly of the Genome of the Entomopathogenic Nematode Steinernema carpocapsae Identifies the X-Chromosome.</title>
        <authorList>
            <person name="Serra L."/>
            <person name="Macchietto M."/>
            <person name="Macias-Munoz A."/>
            <person name="McGill C.J."/>
            <person name="Rodriguez I.M."/>
            <person name="Rodriguez B."/>
            <person name="Murad R."/>
            <person name="Mortazavi A."/>
        </authorList>
    </citation>
    <scope>NUCLEOTIDE SEQUENCE [LARGE SCALE GENOMIC DNA]</scope>
    <source>
        <strain evidence="7 8">ALL</strain>
    </source>
</reference>
<keyword evidence="2 4" id="KW-0863">Zinc-finger</keyword>
<dbReference type="OrthoDB" id="5844798at2759"/>
<dbReference type="EMBL" id="AZBU02000011">
    <property type="protein sequence ID" value="TKR61408.1"/>
    <property type="molecule type" value="Genomic_DNA"/>
</dbReference>
<reference evidence="7 8" key="1">
    <citation type="journal article" date="2015" name="Genome Biol.">
        <title>Comparative genomics of Steinernema reveals deeply conserved gene regulatory networks.</title>
        <authorList>
            <person name="Dillman A.R."/>
            <person name="Macchietto M."/>
            <person name="Porter C.F."/>
            <person name="Rogers A."/>
            <person name="Williams B."/>
            <person name="Antoshechkin I."/>
            <person name="Lee M.M."/>
            <person name="Goodwin Z."/>
            <person name="Lu X."/>
            <person name="Lewis E.E."/>
            <person name="Goodrich-Blair H."/>
            <person name="Stock S.P."/>
            <person name="Adams B.J."/>
            <person name="Sternberg P.W."/>
            <person name="Mortazavi A."/>
        </authorList>
    </citation>
    <scope>NUCLEOTIDE SEQUENCE [LARGE SCALE GENOMIC DNA]</scope>
    <source>
        <strain evidence="7 8">ALL</strain>
    </source>
</reference>